<organism evidence="1 2">
    <name type="scientific">Symbiodinium necroappetens</name>
    <dbReference type="NCBI Taxonomy" id="1628268"/>
    <lineage>
        <taxon>Eukaryota</taxon>
        <taxon>Sar</taxon>
        <taxon>Alveolata</taxon>
        <taxon>Dinophyceae</taxon>
        <taxon>Suessiales</taxon>
        <taxon>Symbiodiniaceae</taxon>
        <taxon>Symbiodinium</taxon>
    </lineage>
</organism>
<protein>
    <submittedName>
        <fullName evidence="1">Uncharacterized protein</fullName>
    </submittedName>
</protein>
<feature type="non-terminal residue" evidence="1">
    <location>
        <position position="232"/>
    </location>
</feature>
<evidence type="ECO:0000313" key="1">
    <source>
        <dbReference type="EMBL" id="CAE7723406.1"/>
    </source>
</evidence>
<dbReference type="AlphaFoldDB" id="A0A812XDL5"/>
<reference evidence="1" key="1">
    <citation type="submission" date="2021-02" db="EMBL/GenBank/DDBJ databases">
        <authorList>
            <person name="Dougan E. K."/>
            <person name="Rhodes N."/>
            <person name="Thang M."/>
            <person name="Chan C."/>
        </authorList>
    </citation>
    <scope>NUCLEOTIDE SEQUENCE</scope>
</reference>
<keyword evidence="2" id="KW-1185">Reference proteome</keyword>
<sequence length="232" mass="26049">VTFSANVSAEYDRVQRLQMGGLLENLASMGYLTRAGIYVTQALLQSAESATSRSLLDDYRSYDARYHEPQSFFDDVESIDDSQLVPCAGWLTSGEAALCENNWWKAPTCRFKGNGSCVPCMTATVGRSAYRVAEVIDKAVAHTMPIALGVTRSVKDLHDLVAAHRTLFVFWEPDVTFLQLHPRRISFPKHNPLQWLRGDYSTDSQAEDPRIVVSSDLMMHAPDVREMLLKMK</sequence>
<accession>A0A812XDL5</accession>
<comment type="caution">
    <text evidence="1">The sequence shown here is derived from an EMBL/GenBank/DDBJ whole genome shotgun (WGS) entry which is preliminary data.</text>
</comment>
<dbReference type="EMBL" id="CAJNJA010036673">
    <property type="protein sequence ID" value="CAE7723406.1"/>
    <property type="molecule type" value="Genomic_DNA"/>
</dbReference>
<dbReference type="Proteomes" id="UP000601435">
    <property type="component" value="Unassembled WGS sequence"/>
</dbReference>
<gene>
    <name evidence="1" type="ORF">SNEC2469_LOCUS20864</name>
</gene>
<name>A0A812XDL5_9DINO</name>
<proteinExistence type="predicted"/>
<evidence type="ECO:0000313" key="2">
    <source>
        <dbReference type="Proteomes" id="UP000601435"/>
    </source>
</evidence>
<feature type="non-terminal residue" evidence="1">
    <location>
        <position position="1"/>
    </location>
</feature>
<dbReference type="OrthoDB" id="415069at2759"/>